<dbReference type="InterPro" id="IPR000644">
    <property type="entry name" value="CBS_dom"/>
</dbReference>
<dbReference type="PANTHER" id="PTHR43080:SF2">
    <property type="entry name" value="CBS DOMAIN-CONTAINING PROTEIN"/>
    <property type="match status" value="1"/>
</dbReference>
<dbReference type="Proteomes" id="UP000002417">
    <property type="component" value="Chromosome"/>
</dbReference>
<organism evidence="5 6">
    <name type="scientific">Xanthobacter autotrophicus (strain ATCC BAA-1158 / Py2)</name>
    <dbReference type="NCBI Taxonomy" id="78245"/>
    <lineage>
        <taxon>Bacteria</taxon>
        <taxon>Pseudomonadati</taxon>
        <taxon>Pseudomonadota</taxon>
        <taxon>Alphaproteobacteria</taxon>
        <taxon>Hyphomicrobiales</taxon>
        <taxon>Xanthobacteraceae</taxon>
        <taxon>Xanthobacter</taxon>
    </lineage>
</organism>
<sequence>MPRPDHPPPGTADEDSRTSTPRADTARGPDALAPSDTQASPNPPVAGRVSSSLPRAPADRGRESLAQAPRGLSAMADKNASPPRNTSRDTSRERREFVSLMTSRVRDVFLRKPFYVDGSMDLVSLCRALSERGLSEALVRDGGRIGIFTTTDLRDALLSETPPARLPVREVATFEPCSVRPDAELFEALILMLRHRIHRVLVREGTDEAGIVGVLGQLDLMAFVANHSHLIALEAEQATSLDELKAAARQIDSLVGVLDADGVRVEVIAALVGELNRQVFRRLWEMLAPEDLRAHSCLVVMGSEGRGEQIIKTDQDNALLLADGFTCDGLDDITARFTAALIDFGYPPCPGGIMLSRPLWCQNVSAFKDTLRQWIHGGDRDGPMNLAIFLDAAPVAGDAALLKAARDHVDFLMMNDAGYFARFAQAVERFGEGGGWWTRLPGLTGRAGAEIDIKKLGIFPLVHGVRALALEYRIDALGTADRLQALVDTGHMEASFARDLTDALRFLISLKLANNLRQIADGRPPGNAIRLTDLGTLERQALKEALAIVRGFKQWLSRHYRFDAL</sequence>
<dbReference type="Gene3D" id="3.10.580.10">
    <property type="entry name" value="CBS-domain"/>
    <property type="match status" value="1"/>
</dbReference>
<name>A7II29_XANP2</name>
<keyword evidence="1 2" id="KW-0129">CBS domain</keyword>
<evidence type="ECO:0000313" key="6">
    <source>
        <dbReference type="Proteomes" id="UP000002417"/>
    </source>
</evidence>
<evidence type="ECO:0000313" key="5">
    <source>
        <dbReference type="EMBL" id="ABS67672.1"/>
    </source>
</evidence>
<accession>A7II29</accession>
<dbReference type="SMART" id="SM00116">
    <property type="entry name" value="CBS"/>
    <property type="match status" value="2"/>
</dbReference>
<proteinExistence type="predicted"/>
<dbReference type="Pfam" id="PF10335">
    <property type="entry name" value="DUF294_C"/>
    <property type="match status" value="1"/>
</dbReference>
<gene>
    <name evidence="5" type="ordered locus">Xaut_2430</name>
</gene>
<dbReference type="AlphaFoldDB" id="A7II29"/>
<feature type="compositionally biased region" description="Basic and acidic residues" evidence="3">
    <location>
        <begin position="86"/>
        <end position="95"/>
    </location>
</feature>
<dbReference type="GO" id="GO:0008773">
    <property type="term" value="F:[protein-PII] uridylyltransferase activity"/>
    <property type="evidence" value="ECO:0007669"/>
    <property type="project" value="InterPro"/>
</dbReference>
<evidence type="ECO:0000256" key="1">
    <source>
        <dbReference type="ARBA" id="ARBA00023122"/>
    </source>
</evidence>
<feature type="domain" description="CBS" evidence="4">
    <location>
        <begin position="172"/>
        <end position="233"/>
    </location>
</feature>
<keyword evidence="6" id="KW-1185">Reference proteome</keyword>
<feature type="region of interest" description="Disordered" evidence="3">
    <location>
        <begin position="1"/>
        <end position="95"/>
    </location>
</feature>
<dbReference type="InterPro" id="IPR005105">
    <property type="entry name" value="GlnD_Uridyltrans_N"/>
</dbReference>
<dbReference type="InterPro" id="IPR046342">
    <property type="entry name" value="CBS_dom_sf"/>
</dbReference>
<dbReference type="CDD" id="cd04589">
    <property type="entry name" value="CBS_pair_CAP-ED_NT_Pol-beta-like_DUF294_assoc"/>
    <property type="match status" value="1"/>
</dbReference>
<dbReference type="Pfam" id="PF00571">
    <property type="entry name" value="CBS"/>
    <property type="match status" value="2"/>
</dbReference>
<dbReference type="eggNOG" id="COG2905">
    <property type="taxonomic scope" value="Bacteria"/>
</dbReference>
<dbReference type="KEGG" id="xau:Xaut_2430"/>
<dbReference type="Pfam" id="PF03445">
    <property type="entry name" value="DUF294"/>
    <property type="match status" value="1"/>
</dbReference>
<dbReference type="PROSITE" id="PS51371">
    <property type="entry name" value="CBS"/>
    <property type="match status" value="1"/>
</dbReference>
<dbReference type="InterPro" id="IPR018821">
    <property type="entry name" value="DUF294_put_nucleoTrafse_sb-bd"/>
</dbReference>
<evidence type="ECO:0000259" key="4">
    <source>
        <dbReference type="PROSITE" id="PS51371"/>
    </source>
</evidence>
<dbReference type="CDD" id="cd05401">
    <property type="entry name" value="NT_GlnE_GlnD_like"/>
    <property type="match status" value="1"/>
</dbReference>
<evidence type="ECO:0000256" key="2">
    <source>
        <dbReference type="PROSITE-ProRule" id="PRU00703"/>
    </source>
</evidence>
<dbReference type="InterPro" id="IPR051257">
    <property type="entry name" value="Diverse_CBS-Domain"/>
</dbReference>
<dbReference type="EMBL" id="CP000781">
    <property type="protein sequence ID" value="ABS67672.1"/>
    <property type="molecule type" value="Genomic_DNA"/>
</dbReference>
<protein>
    <submittedName>
        <fullName evidence="5">Putative signal-transduction protein with CBS domains</fullName>
    </submittedName>
</protein>
<dbReference type="HOGENOM" id="CLU_027866_1_0_5"/>
<dbReference type="STRING" id="78245.Xaut_2430"/>
<dbReference type="PhylomeDB" id="A7II29"/>
<reference evidence="5 6" key="1">
    <citation type="submission" date="2007-07" db="EMBL/GenBank/DDBJ databases">
        <title>Complete sequence of chromosome of Xanthobacter autotrophicus Py2.</title>
        <authorList>
            <consortium name="US DOE Joint Genome Institute"/>
            <person name="Copeland A."/>
            <person name="Lucas S."/>
            <person name="Lapidus A."/>
            <person name="Barry K."/>
            <person name="Glavina del Rio T."/>
            <person name="Hammon N."/>
            <person name="Israni S."/>
            <person name="Dalin E."/>
            <person name="Tice H."/>
            <person name="Pitluck S."/>
            <person name="Sims D."/>
            <person name="Brettin T."/>
            <person name="Bruce D."/>
            <person name="Detter J.C."/>
            <person name="Han C."/>
            <person name="Tapia R."/>
            <person name="Brainard J."/>
            <person name="Schmutz J."/>
            <person name="Larimer F."/>
            <person name="Land M."/>
            <person name="Hauser L."/>
            <person name="Kyrpides N."/>
            <person name="Kim E."/>
            <person name="Ensigns S.A."/>
            <person name="Richardson P."/>
        </authorList>
    </citation>
    <scope>NUCLEOTIDE SEQUENCE [LARGE SCALE GENOMIC DNA]</scope>
    <source>
        <strain evidence="6">ATCC BAA-1158 / Py2</strain>
    </source>
</reference>
<dbReference type="SUPFAM" id="SSF54631">
    <property type="entry name" value="CBS-domain pair"/>
    <property type="match status" value="1"/>
</dbReference>
<evidence type="ECO:0000256" key="3">
    <source>
        <dbReference type="SAM" id="MobiDB-lite"/>
    </source>
</evidence>
<dbReference type="PANTHER" id="PTHR43080">
    <property type="entry name" value="CBS DOMAIN-CONTAINING PROTEIN CBSX3, MITOCHONDRIAL"/>
    <property type="match status" value="1"/>
</dbReference>